<name>A0A2K9NU95_BACTC</name>
<dbReference type="KEGG" id="bsto:C0V70_13460"/>
<evidence type="ECO:0000313" key="2">
    <source>
        <dbReference type="Proteomes" id="UP000235584"/>
    </source>
</evidence>
<dbReference type="EMBL" id="CP025704">
    <property type="protein sequence ID" value="AUN99089.1"/>
    <property type="molecule type" value="Genomic_DNA"/>
</dbReference>
<accession>A0A2K9NU95</accession>
<sequence length="123" mass="14088">MSAEYLFIFLIFNFIALLVVAFFLNKKLNTVIQQKEDLKVVVFDEIKIDEGLLKKSIKVRVKQQFYYKGIPIGDATVVSENSFETIDKEQVEMLLKEYAKPLIEIGIAIVQLKSGSILSKLKK</sequence>
<dbReference type="RefSeq" id="WP_102244380.1">
    <property type="nucleotide sequence ID" value="NZ_CP025704.1"/>
</dbReference>
<dbReference type="Proteomes" id="UP000235584">
    <property type="component" value="Chromosome"/>
</dbReference>
<proteinExistence type="predicted"/>
<keyword evidence="2" id="KW-1185">Reference proteome</keyword>
<organism evidence="1 2">
    <name type="scientific">Bacteriovorax stolpii</name>
    <name type="common">Bdellovibrio stolpii</name>
    <dbReference type="NCBI Taxonomy" id="960"/>
    <lineage>
        <taxon>Bacteria</taxon>
        <taxon>Pseudomonadati</taxon>
        <taxon>Bdellovibrionota</taxon>
        <taxon>Bacteriovoracia</taxon>
        <taxon>Bacteriovoracales</taxon>
        <taxon>Bacteriovoracaceae</taxon>
        <taxon>Bacteriovorax</taxon>
    </lineage>
</organism>
<evidence type="ECO:0000313" key="1">
    <source>
        <dbReference type="EMBL" id="AUN99089.1"/>
    </source>
</evidence>
<protein>
    <submittedName>
        <fullName evidence="1">Uncharacterized protein</fullName>
    </submittedName>
</protein>
<reference evidence="1 2" key="1">
    <citation type="submission" date="2018-01" db="EMBL/GenBank/DDBJ databases">
        <title>Complete genome sequence of Bacteriovorax stolpii DSM12778.</title>
        <authorList>
            <person name="Tang B."/>
            <person name="Chang J."/>
        </authorList>
    </citation>
    <scope>NUCLEOTIDE SEQUENCE [LARGE SCALE GENOMIC DNA]</scope>
    <source>
        <strain evidence="1 2">DSM 12778</strain>
    </source>
</reference>
<dbReference type="AlphaFoldDB" id="A0A2K9NU95"/>
<gene>
    <name evidence="1" type="ORF">C0V70_13460</name>
</gene>